<accession>E2BRH5</accession>
<name>E2BRH5_HARSA</name>
<dbReference type="EMBL" id="GL449965">
    <property type="protein sequence ID" value="EFN81667.1"/>
    <property type="molecule type" value="Genomic_DNA"/>
</dbReference>
<keyword evidence="4" id="KW-1185">Reference proteome</keyword>
<feature type="domain" description="SGS" evidence="2">
    <location>
        <begin position="1"/>
        <end position="40"/>
    </location>
</feature>
<dbReference type="GO" id="GO:0051087">
    <property type="term" value="F:protein-folding chaperone binding"/>
    <property type="evidence" value="ECO:0007669"/>
    <property type="project" value="InterPro"/>
</dbReference>
<dbReference type="AlphaFoldDB" id="E2BRH5"/>
<evidence type="ECO:0000256" key="1">
    <source>
        <dbReference type="SAM" id="MobiDB-lite"/>
    </source>
</evidence>
<dbReference type="STRING" id="610380.E2BRH5"/>
<gene>
    <name evidence="3" type="ORF">EAI_14295</name>
</gene>
<feature type="compositionally biased region" description="Polar residues" evidence="1">
    <location>
        <begin position="1"/>
        <end position="19"/>
    </location>
</feature>
<evidence type="ECO:0000313" key="3">
    <source>
        <dbReference type="EMBL" id="EFN81667.1"/>
    </source>
</evidence>
<sequence length="40" mass="4515">MNKSFVESGGTVLSTNWSEVGQGKVERKPPDGMEWKMWNS</sequence>
<feature type="region of interest" description="Disordered" evidence="1">
    <location>
        <begin position="1"/>
        <end position="40"/>
    </location>
</feature>
<dbReference type="PANTHER" id="PTHR45862">
    <property type="entry name" value="PROTEIN SGT1 HOMOLOG"/>
    <property type="match status" value="1"/>
</dbReference>
<reference evidence="3 4" key="1">
    <citation type="journal article" date="2010" name="Science">
        <title>Genomic comparison of the ants Camponotus floridanus and Harpegnathos saltator.</title>
        <authorList>
            <person name="Bonasio R."/>
            <person name="Zhang G."/>
            <person name="Ye C."/>
            <person name="Mutti N.S."/>
            <person name="Fang X."/>
            <person name="Qin N."/>
            <person name="Donahue G."/>
            <person name="Yang P."/>
            <person name="Li Q."/>
            <person name="Li C."/>
            <person name="Zhang P."/>
            <person name="Huang Z."/>
            <person name="Berger S.L."/>
            <person name="Reinberg D."/>
            <person name="Wang J."/>
            <person name="Liebig J."/>
        </authorList>
    </citation>
    <scope>NUCLEOTIDE SEQUENCE [LARGE SCALE GENOMIC DNA]</scope>
    <source>
        <strain evidence="3 4">R22 G/1</strain>
    </source>
</reference>
<dbReference type="InterPro" id="IPR007699">
    <property type="entry name" value="SGS_dom"/>
</dbReference>
<organism evidence="4">
    <name type="scientific">Harpegnathos saltator</name>
    <name type="common">Jerdon's jumping ant</name>
    <dbReference type="NCBI Taxonomy" id="610380"/>
    <lineage>
        <taxon>Eukaryota</taxon>
        <taxon>Metazoa</taxon>
        <taxon>Ecdysozoa</taxon>
        <taxon>Arthropoda</taxon>
        <taxon>Hexapoda</taxon>
        <taxon>Insecta</taxon>
        <taxon>Pterygota</taxon>
        <taxon>Neoptera</taxon>
        <taxon>Endopterygota</taxon>
        <taxon>Hymenoptera</taxon>
        <taxon>Apocrita</taxon>
        <taxon>Aculeata</taxon>
        <taxon>Formicoidea</taxon>
        <taxon>Formicidae</taxon>
        <taxon>Ponerinae</taxon>
        <taxon>Ponerini</taxon>
        <taxon>Harpegnathos</taxon>
    </lineage>
</organism>
<dbReference type="OrthoDB" id="1898560at2759"/>
<protein>
    <submittedName>
        <fullName evidence="3">Suppressor of G2 allele of SKP1-like protein</fullName>
    </submittedName>
</protein>
<dbReference type="InParanoid" id="E2BRH5"/>
<dbReference type="PROSITE" id="PS51048">
    <property type="entry name" value="SGS"/>
    <property type="match status" value="1"/>
</dbReference>
<evidence type="ECO:0000259" key="2">
    <source>
        <dbReference type="PROSITE" id="PS51048"/>
    </source>
</evidence>
<dbReference type="InterPro" id="IPR044563">
    <property type="entry name" value="Sgt1-like"/>
</dbReference>
<feature type="compositionally biased region" description="Basic and acidic residues" evidence="1">
    <location>
        <begin position="24"/>
        <end position="34"/>
    </location>
</feature>
<dbReference type="Pfam" id="PF05002">
    <property type="entry name" value="SGS"/>
    <property type="match status" value="1"/>
</dbReference>
<proteinExistence type="predicted"/>
<evidence type="ECO:0000313" key="4">
    <source>
        <dbReference type="Proteomes" id="UP000008237"/>
    </source>
</evidence>
<dbReference type="Proteomes" id="UP000008237">
    <property type="component" value="Unassembled WGS sequence"/>
</dbReference>